<feature type="signal peptide" evidence="2">
    <location>
        <begin position="1"/>
        <end position="19"/>
    </location>
</feature>
<comment type="caution">
    <text evidence="3">The sequence shown here is derived from an EMBL/GenBank/DDBJ whole genome shotgun (WGS) entry which is preliminary data.</text>
</comment>
<feature type="chain" id="PRO_5046185089" evidence="2">
    <location>
        <begin position="20"/>
        <end position="255"/>
    </location>
</feature>
<keyword evidence="2" id="KW-0732">Signal</keyword>
<evidence type="ECO:0000313" key="4">
    <source>
        <dbReference type="Proteomes" id="UP001556367"/>
    </source>
</evidence>
<accession>A0ABR3IQM9</accession>
<dbReference type="Proteomes" id="UP001556367">
    <property type="component" value="Unassembled WGS sequence"/>
</dbReference>
<keyword evidence="4" id="KW-1185">Reference proteome</keyword>
<organism evidence="3 4">
    <name type="scientific">Hohenbuehelia grisea</name>
    <dbReference type="NCBI Taxonomy" id="104357"/>
    <lineage>
        <taxon>Eukaryota</taxon>
        <taxon>Fungi</taxon>
        <taxon>Dikarya</taxon>
        <taxon>Basidiomycota</taxon>
        <taxon>Agaricomycotina</taxon>
        <taxon>Agaricomycetes</taxon>
        <taxon>Agaricomycetidae</taxon>
        <taxon>Agaricales</taxon>
        <taxon>Pleurotineae</taxon>
        <taxon>Pleurotaceae</taxon>
        <taxon>Hohenbuehelia</taxon>
    </lineage>
</organism>
<evidence type="ECO:0000256" key="1">
    <source>
        <dbReference type="SAM" id="MobiDB-lite"/>
    </source>
</evidence>
<feature type="region of interest" description="Disordered" evidence="1">
    <location>
        <begin position="26"/>
        <end position="60"/>
    </location>
</feature>
<sequence>MKAPLYIAVLAALFVVTWAIPAENSDQAKIGPQGKTRPPPPLPQRPPARPAQPAKPPPSTCNGIKGNNACVACASNNACGFNPASNTCVARNTGAPNLITDKSKCQQHGASGSENIKTRANEIWGRMRNHIFNGEPGGKTDSGRHTFSSYRAANKDAGRCDTQTHICAFRLKESIPKTVWDDREGWYSEGDIETMCKTAITLNIKDTGGQARGDGAFVVQTKHGRPICVRHQVAGSGPQDIQVVADRNEEVPARP</sequence>
<proteinExistence type="predicted"/>
<gene>
    <name evidence="3" type="ORF">HGRIS_014765</name>
</gene>
<evidence type="ECO:0000313" key="3">
    <source>
        <dbReference type="EMBL" id="KAL0945610.1"/>
    </source>
</evidence>
<evidence type="ECO:0000256" key="2">
    <source>
        <dbReference type="SAM" id="SignalP"/>
    </source>
</evidence>
<feature type="compositionally biased region" description="Pro residues" evidence="1">
    <location>
        <begin position="37"/>
        <end position="59"/>
    </location>
</feature>
<name>A0ABR3IQM9_9AGAR</name>
<dbReference type="EMBL" id="JASNQZ010000017">
    <property type="protein sequence ID" value="KAL0945610.1"/>
    <property type="molecule type" value="Genomic_DNA"/>
</dbReference>
<reference evidence="4" key="1">
    <citation type="submission" date="2024-06" db="EMBL/GenBank/DDBJ databases">
        <title>Multi-omics analyses provide insights into the biosynthesis of the anticancer antibiotic pleurotin in Hohenbuehelia grisea.</title>
        <authorList>
            <person name="Weaver J.A."/>
            <person name="Alberti F."/>
        </authorList>
    </citation>
    <scope>NUCLEOTIDE SEQUENCE [LARGE SCALE GENOMIC DNA]</scope>
    <source>
        <strain evidence="4">T-177</strain>
    </source>
</reference>
<protein>
    <submittedName>
        <fullName evidence="3">Uncharacterized protein</fullName>
    </submittedName>
</protein>